<reference evidence="2 3" key="1">
    <citation type="submission" date="2015-10" db="EMBL/GenBank/DDBJ databases">
        <title>Draft genome sequence of Streptomyces cellostaticus DSM 40189, type strain for the species Streptomyces cellostaticus.</title>
        <authorList>
            <person name="Ruckert C."/>
            <person name="Winkler A."/>
            <person name="Kalinowski J."/>
            <person name="Kampfer P."/>
            <person name="Glaeser S."/>
        </authorList>
    </citation>
    <scope>NUCLEOTIDE SEQUENCE [LARGE SCALE GENOMIC DNA]</scope>
    <source>
        <strain evidence="2 3">DSM 40189</strain>
    </source>
</reference>
<name>A0A117PV37_9ACTN</name>
<protein>
    <recommendedName>
        <fullName evidence="1">NAD-dependent epimerase/dehydratase domain-containing protein</fullName>
    </recommendedName>
</protein>
<dbReference type="AlphaFoldDB" id="A0A117PV37"/>
<dbReference type="Gene3D" id="3.40.50.720">
    <property type="entry name" value="NAD(P)-binding Rossmann-like Domain"/>
    <property type="match status" value="1"/>
</dbReference>
<dbReference type="OrthoDB" id="3288614at2"/>
<dbReference type="InterPro" id="IPR050177">
    <property type="entry name" value="Lipid_A_modif_metabolic_enz"/>
</dbReference>
<feature type="domain" description="NAD-dependent epimerase/dehydratase" evidence="1">
    <location>
        <begin position="19"/>
        <end position="240"/>
    </location>
</feature>
<accession>A0A117PV37</accession>
<dbReference type="CDD" id="cd08946">
    <property type="entry name" value="SDR_e"/>
    <property type="match status" value="1"/>
</dbReference>
<comment type="caution">
    <text evidence="2">The sequence shown here is derived from an EMBL/GenBank/DDBJ whole genome shotgun (WGS) entry which is preliminary data.</text>
</comment>
<dbReference type="InterPro" id="IPR036291">
    <property type="entry name" value="NAD(P)-bd_dom_sf"/>
</dbReference>
<dbReference type="STRING" id="67285.AQI88_25895"/>
<dbReference type="PANTHER" id="PTHR43245">
    <property type="entry name" value="BIFUNCTIONAL POLYMYXIN RESISTANCE PROTEIN ARNA"/>
    <property type="match status" value="1"/>
</dbReference>
<dbReference type="EMBL" id="LMWL01000045">
    <property type="protein sequence ID" value="KUM93620.1"/>
    <property type="molecule type" value="Genomic_DNA"/>
</dbReference>
<dbReference type="SUPFAM" id="SSF51735">
    <property type="entry name" value="NAD(P)-binding Rossmann-fold domains"/>
    <property type="match status" value="1"/>
</dbReference>
<proteinExistence type="predicted"/>
<keyword evidence="3" id="KW-1185">Reference proteome</keyword>
<gene>
    <name evidence="2" type="ORF">AQI88_25895</name>
</gene>
<dbReference type="Proteomes" id="UP000054241">
    <property type="component" value="Unassembled WGS sequence"/>
</dbReference>
<dbReference type="InterPro" id="IPR001509">
    <property type="entry name" value="Epimerase_deHydtase"/>
</dbReference>
<evidence type="ECO:0000259" key="1">
    <source>
        <dbReference type="Pfam" id="PF01370"/>
    </source>
</evidence>
<dbReference type="Pfam" id="PF01370">
    <property type="entry name" value="Epimerase"/>
    <property type="match status" value="1"/>
</dbReference>
<evidence type="ECO:0000313" key="2">
    <source>
        <dbReference type="EMBL" id="KUM93620.1"/>
    </source>
</evidence>
<organism evidence="2 3">
    <name type="scientific">Streptomyces cellostaticus</name>
    <dbReference type="NCBI Taxonomy" id="67285"/>
    <lineage>
        <taxon>Bacteria</taxon>
        <taxon>Bacillati</taxon>
        <taxon>Actinomycetota</taxon>
        <taxon>Actinomycetes</taxon>
        <taxon>Kitasatosporales</taxon>
        <taxon>Streptomycetaceae</taxon>
        <taxon>Streptomyces</taxon>
    </lineage>
</organism>
<dbReference type="RefSeq" id="WP_067003650.1">
    <property type="nucleotide sequence ID" value="NZ_BNDU01000005.1"/>
</dbReference>
<sequence length="325" mass="33766">MAGPLSSGTGRDTSRPPLVVVLGASGYIGSAVVRELSRRRIRLRAVARGPFAVPAGGRAVTEVMRADLTEEGAVADAVSGADAVIHLVARMAGQGSWRSAASDPETERVNVDLVREVIARCAAAPGAGPGPTVVLAGTNQTTDSGPQRSAYARQKAAAERHLLDAAARGTVRGIALRLPTTVGSDAGVTPAMADRALSGEALTLWHDGTMRREFLDVSDAARAFTTALDHAADLNGRACAVGGHVVALGDLFRAIADSAARHTGRPPVPVLSVDPPDYAETGDFRDLDIDSSDFRNVTGWEPGVPLRRAVDDVVSAVARRRALAH</sequence>
<evidence type="ECO:0000313" key="3">
    <source>
        <dbReference type="Proteomes" id="UP000054241"/>
    </source>
</evidence>